<proteinExistence type="predicted"/>
<name>A0A8A1LYZ4_AJECA</name>
<dbReference type="Proteomes" id="UP000663671">
    <property type="component" value="Chromosome 2"/>
</dbReference>
<evidence type="ECO:0000313" key="3">
    <source>
        <dbReference type="Proteomes" id="UP000663671"/>
    </source>
</evidence>
<accession>A0A8A1LYZ4</accession>
<feature type="region of interest" description="Disordered" evidence="1">
    <location>
        <begin position="1"/>
        <end position="26"/>
    </location>
</feature>
<evidence type="ECO:0000256" key="1">
    <source>
        <dbReference type="SAM" id="MobiDB-lite"/>
    </source>
</evidence>
<reference evidence="2" key="1">
    <citation type="submission" date="2021-01" db="EMBL/GenBank/DDBJ databases">
        <title>Chromosome-level genome assembly of a human fungal pathogen reveals clustering of transcriptionally co-regulated genes.</title>
        <authorList>
            <person name="Voorhies M."/>
            <person name="Cohen S."/>
            <person name="Shea T.P."/>
            <person name="Petrus S."/>
            <person name="Munoz J.F."/>
            <person name="Poplawski S."/>
            <person name="Goldman W.E."/>
            <person name="Michael T."/>
            <person name="Cuomo C.A."/>
            <person name="Sil A."/>
            <person name="Beyhan S."/>
        </authorList>
    </citation>
    <scope>NUCLEOTIDE SEQUENCE</scope>
    <source>
        <strain evidence="2">WU24</strain>
    </source>
</reference>
<protein>
    <submittedName>
        <fullName evidence="2">H2A superfamily domain-containing protein</fullName>
    </submittedName>
</protein>
<gene>
    <name evidence="2" type="ORF">I7I51_08401</name>
</gene>
<feature type="compositionally biased region" description="Basic and acidic residues" evidence="1">
    <location>
        <begin position="1"/>
        <end position="12"/>
    </location>
</feature>
<sequence length="48" mass="5602">MHMETDTWDRSCRHPPNKPRAQPLEANRIEILQTMRAPSMPFTNSLVP</sequence>
<dbReference type="EMBL" id="CP069109">
    <property type="protein sequence ID" value="QSS58971.1"/>
    <property type="molecule type" value="Genomic_DNA"/>
</dbReference>
<dbReference type="AlphaFoldDB" id="A0A8A1LYZ4"/>
<evidence type="ECO:0000313" key="2">
    <source>
        <dbReference type="EMBL" id="QSS58971.1"/>
    </source>
</evidence>
<organism evidence="2 3">
    <name type="scientific">Ajellomyces capsulatus</name>
    <name type="common">Darling's disease fungus</name>
    <name type="synonym">Histoplasma capsulatum</name>
    <dbReference type="NCBI Taxonomy" id="5037"/>
    <lineage>
        <taxon>Eukaryota</taxon>
        <taxon>Fungi</taxon>
        <taxon>Dikarya</taxon>
        <taxon>Ascomycota</taxon>
        <taxon>Pezizomycotina</taxon>
        <taxon>Eurotiomycetes</taxon>
        <taxon>Eurotiomycetidae</taxon>
        <taxon>Onygenales</taxon>
        <taxon>Ajellomycetaceae</taxon>
        <taxon>Histoplasma</taxon>
    </lineage>
</organism>
<dbReference type="VEuPathDB" id="FungiDB:I7I51_08401"/>